<gene>
    <name evidence="1" type="ORF">DEM34_09400</name>
</gene>
<evidence type="ECO:0000313" key="2">
    <source>
        <dbReference type="Proteomes" id="UP000245474"/>
    </source>
</evidence>
<keyword evidence="2" id="KW-1185">Reference proteome</keyword>
<sequence>MLVLTAAGAQPGEVAVELNRLDNRDNGNCRAYMVFENGSDQHFSVFQLDLVLFDGDGIIEQRLAVEAGPLDAGKTVVKLFDIEGLGCDRIGRILLNAVIECRTENGPAEGCTRRTRVSARTETPFFK</sequence>
<evidence type="ECO:0008006" key="3">
    <source>
        <dbReference type="Google" id="ProtNLM"/>
    </source>
</evidence>
<name>A0A2U2N2T1_9GAMM</name>
<dbReference type="EMBL" id="QFFI01000012">
    <property type="protein sequence ID" value="PWG63294.1"/>
    <property type="molecule type" value="Genomic_DNA"/>
</dbReference>
<organism evidence="1 2">
    <name type="scientific">Sediminicurvatus halobius</name>
    <dbReference type="NCBI Taxonomy" id="2182432"/>
    <lineage>
        <taxon>Bacteria</taxon>
        <taxon>Pseudomonadati</taxon>
        <taxon>Pseudomonadota</taxon>
        <taxon>Gammaproteobacteria</taxon>
        <taxon>Chromatiales</taxon>
        <taxon>Ectothiorhodospiraceae</taxon>
        <taxon>Sediminicurvatus</taxon>
    </lineage>
</organism>
<dbReference type="AlphaFoldDB" id="A0A2U2N2T1"/>
<dbReference type="OrthoDB" id="7707524at2"/>
<protein>
    <recommendedName>
        <fullName evidence="3">Tat pathway signal sequence domain protein</fullName>
    </recommendedName>
</protein>
<reference evidence="1 2" key="1">
    <citation type="submission" date="2018-05" db="EMBL/GenBank/DDBJ databases">
        <title>Spiribacter halobius sp. nov., a moderately halophilic bacterium isolated from marine solar saltern.</title>
        <authorList>
            <person name="Zheng W.-S."/>
            <person name="Lu D.-C."/>
            <person name="Du Z.-J."/>
        </authorList>
    </citation>
    <scope>NUCLEOTIDE SEQUENCE [LARGE SCALE GENOMIC DNA]</scope>
    <source>
        <strain evidence="1 2">E85</strain>
    </source>
</reference>
<dbReference type="Proteomes" id="UP000245474">
    <property type="component" value="Unassembled WGS sequence"/>
</dbReference>
<comment type="caution">
    <text evidence="1">The sequence shown here is derived from an EMBL/GenBank/DDBJ whole genome shotgun (WGS) entry which is preliminary data.</text>
</comment>
<proteinExistence type="predicted"/>
<accession>A0A2U2N2T1</accession>
<evidence type="ECO:0000313" key="1">
    <source>
        <dbReference type="EMBL" id="PWG63294.1"/>
    </source>
</evidence>